<reference evidence="1" key="1">
    <citation type="submission" date="2021-01" db="EMBL/GenBank/DDBJ databases">
        <authorList>
            <consortium name="Genoscope - CEA"/>
            <person name="William W."/>
        </authorList>
    </citation>
    <scope>NUCLEOTIDE SEQUENCE</scope>
</reference>
<comment type="caution">
    <text evidence="1">The sequence shown here is derived from an EMBL/GenBank/DDBJ whole genome shotgun (WGS) entry which is preliminary data.</text>
</comment>
<organism evidence="1 2">
    <name type="scientific">Paramecium sonneborni</name>
    <dbReference type="NCBI Taxonomy" id="65129"/>
    <lineage>
        <taxon>Eukaryota</taxon>
        <taxon>Sar</taxon>
        <taxon>Alveolata</taxon>
        <taxon>Ciliophora</taxon>
        <taxon>Intramacronucleata</taxon>
        <taxon>Oligohymenophorea</taxon>
        <taxon>Peniculida</taxon>
        <taxon>Parameciidae</taxon>
        <taxon>Paramecium</taxon>
    </lineage>
</organism>
<gene>
    <name evidence="1" type="ORF">PSON_ATCC_30995.1.T1030195</name>
</gene>
<keyword evidence="2" id="KW-1185">Reference proteome</keyword>
<evidence type="ECO:0000313" key="2">
    <source>
        <dbReference type="Proteomes" id="UP000692954"/>
    </source>
</evidence>
<dbReference type="AlphaFoldDB" id="A0A8S1QGP4"/>
<protein>
    <submittedName>
        <fullName evidence="1">Uncharacterized protein</fullName>
    </submittedName>
</protein>
<name>A0A8S1QGP4_9CILI</name>
<proteinExistence type="predicted"/>
<dbReference type="Proteomes" id="UP000692954">
    <property type="component" value="Unassembled WGS sequence"/>
</dbReference>
<evidence type="ECO:0000313" key="1">
    <source>
        <dbReference type="EMBL" id="CAD8113575.1"/>
    </source>
</evidence>
<dbReference type="EMBL" id="CAJJDN010000103">
    <property type="protein sequence ID" value="CAD8113575.1"/>
    <property type="molecule type" value="Genomic_DNA"/>
</dbReference>
<accession>A0A8S1QGP4</accession>
<sequence>METRGSKLLALIMIGIIELCIYNYDFAKVQRNNIFNLRNDKSKKLKSISELGLTQFQGTYIIDLSTNNQKKRINIIVLFKNFLKSDDEQIEKFRRFLDQVDSKEKNTIILFNLDQRFYDIQKYRNIQNQQCQYQKNFQNNKINKNVMSTDNLSKLLKEFFFLKLL</sequence>